<dbReference type="GO" id="GO:0008360">
    <property type="term" value="P:regulation of cell shape"/>
    <property type="evidence" value="ECO:0007669"/>
    <property type="project" value="UniProtKB-KW"/>
</dbReference>
<feature type="binding site" evidence="21">
    <location>
        <position position="265"/>
    </location>
    <ligand>
        <name>Mg(2+)</name>
        <dbReference type="ChEBI" id="CHEBI:18420"/>
        <label>1</label>
    </ligand>
</feature>
<evidence type="ECO:0000259" key="23">
    <source>
        <dbReference type="PROSITE" id="PS50975"/>
    </source>
</evidence>
<dbReference type="GO" id="GO:0009252">
    <property type="term" value="P:peptidoglycan biosynthetic process"/>
    <property type="evidence" value="ECO:0007669"/>
    <property type="project" value="UniProtKB-UniRule"/>
</dbReference>
<dbReference type="Pfam" id="PF07478">
    <property type="entry name" value="Dala_Dala_lig_C"/>
    <property type="match status" value="1"/>
</dbReference>
<evidence type="ECO:0000256" key="4">
    <source>
        <dbReference type="ARBA" id="ARBA00004752"/>
    </source>
</evidence>
<dbReference type="PROSITE" id="PS00844">
    <property type="entry name" value="DALA_DALA_LIGASE_2"/>
    <property type="match status" value="1"/>
</dbReference>
<comment type="pathway">
    <text evidence="18">Glycan biosynthesis.</text>
</comment>
<dbReference type="OrthoDB" id="9813261at2"/>
<evidence type="ECO:0000256" key="18">
    <source>
        <dbReference type="ARBA" id="ARBA00060592"/>
    </source>
</evidence>
<reference evidence="24 25" key="1">
    <citation type="submission" date="2019-07" db="EMBL/GenBank/DDBJ databases">
        <title>Gilliamella genomes.</title>
        <authorList>
            <person name="Zheng H."/>
        </authorList>
    </citation>
    <scope>NUCLEOTIDE SEQUENCE [LARGE SCALE GENOMIC DNA]</scope>
    <source>
        <strain evidence="24 25">W8127</strain>
    </source>
</reference>
<keyword evidence="16 19" id="KW-0961">Cell wall biogenesis/degradation</keyword>
<dbReference type="GO" id="GO:0008716">
    <property type="term" value="F:D-alanine-D-alanine ligase activity"/>
    <property type="evidence" value="ECO:0007669"/>
    <property type="project" value="UniProtKB-UniRule"/>
</dbReference>
<evidence type="ECO:0000256" key="22">
    <source>
        <dbReference type="PROSITE-ProRule" id="PRU00409"/>
    </source>
</evidence>
<evidence type="ECO:0000256" key="3">
    <source>
        <dbReference type="ARBA" id="ARBA00004496"/>
    </source>
</evidence>
<comment type="caution">
    <text evidence="24">The sequence shown here is derived from an EMBL/GenBank/DDBJ whole genome shotgun (WGS) entry which is preliminary data.</text>
</comment>
<sequence>MVDKVAILYGGTSAEREVSLKSGNAVLNGLLANGIDAHLVDTKDHSITNLKQEGYTKAFVILHGRGGEDGIVQAILTYQNIPYTGSDVLASALTMDKLKTKLVWKSLGLPVADYVMVEKTQSFDIDAIVKQLGLPLFVKPSHEGSSVGMTRVNQASELKAALEVAFKYDSVVMVESFLAGPEFTVAIVGDEVLPSIYIKPSTQFYDYDAKYLSDTTQYFCPSGLSDEKEQEIRKLALDAYKAVGCRGWGRVDIMFDDNQKPYLLEVNTAPGMTDHSLVPMAAKQHGWSFNQLVSQILQLAAV</sequence>
<dbReference type="InterPro" id="IPR013815">
    <property type="entry name" value="ATP_grasp_subdomain_1"/>
</dbReference>
<dbReference type="UniPathway" id="UPA00219"/>
<comment type="cofactor">
    <cofactor evidence="1">
        <name>Mn(2+)</name>
        <dbReference type="ChEBI" id="CHEBI:29035"/>
    </cofactor>
</comment>
<keyword evidence="9 21" id="KW-0479">Metal-binding</keyword>
<evidence type="ECO:0000256" key="6">
    <source>
        <dbReference type="ARBA" id="ARBA00012216"/>
    </source>
</evidence>
<dbReference type="InterPro" id="IPR000291">
    <property type="entry name" value="D-Ala_lig_Van_CS"/>
</dbReference>
<evidence type="ECO:0000256" key="17">
    <source>
        <dbReference type="ARBA" id="ARBA00047614"/>
    </source>
</evidence>
<evidence type="ECO:0000256" key="20">
    <source>
        <dbReference type="PIRSR" id="PIRSR039102-1"/>
    </source>
</evidence>
<evidence type="ECO:0000313" key="24">
    <source>
        <dbReference type="EMBL" id="TSK03228.1"/>
    </source>
</evidence>
<keyword evidence="10 22" id="KW-0547">Nucleotide-binding</keyword>
<dbReference type="InterPro" id="IPR016185">
    <property type="entry name" value="PreATP-grasp_dom_sf"/>
</dbReference>
<dbReference type="GO" id="GO:0005829">
    <property type="term" value="C:cytosol"/>
    <property type="evidence" value="ECO:0007669"/>
    <property type="project" value="UniProtKB-ARBA"/>
</dbReference>
<keyword evidence="11 22" id="KW-0067">ATP-binding</keyword>
<comment type="pathway">
    <text evidence="4 19">Cell wall biogenesis; peptidoglycan biosynthesis.</text>
</comment>
<dbReference type="Proteomes" id="UP000319483">
    <property type="component" value="Unassembled WGS sequence"/>
</dbReference>
<evidence type="ECO:0000313" key="25">
    <source>
        <dbReference type="Proteomes" id="UP000319483"/>
    </source>
</evidence>
<dbReference type="GO" id="GO:0046872">
    <property type="term" value="F:metal ion binding"/>
    <property type="evidence" value="ECO:0007669"/>
    <property type="project" value="UniProtKB-KW"/>
</dbReference>
<dbReference type="NCBIfam" id="NF002378">
    <property type="entry name" value="PRK01372.1"/>
    <property type="match status" value="1"/>
</dbReference>
<dbReference type="RefSeq" id="WP_065737699.1">
    <property type="nucleotide sequence ID" value="NZ_CAMLBV010000002.1"/>
</dbReference>
<dbReference type="Gene3D" id="3.40.50.20">
    <property type="match status" value="1"/>
</dbReference>
<dbReference type="InterPro" id="IPR011761">
    <property type="entry name" value="ATP-grasp"/>
</dbReference>
<dbReference type="Gene3D" id="3.30.1490.20">
    <property type="entry name" value="ATP-grasp fold, A domain"/>
    <property type="match status" value="1"/>
</dbReference>
<organism evidence="24 25">
    <name type="scientific">Gilliamella apicola</name>
    <dbReference type="NCBI Taxonomy" id="1196095"/>
    <lineage>
        <taxon>Bacteria</taxon>
        <taxon>Pseudomonadati</taxon>
        <taxon>Pseudomonadota</taxon>
        <taxon>Gammaproteobacteria</taxon>
        <taxon>Orbales</taxon>
        <taxon>Orbaceae</taxon>
        <taxon>Gilliamella</taxon>
    </lineage>
</organism>
<dbReference type="Gene3D" id="3.30.470.20">
    <property type="entry name" value="ATP-grasp fold, B domain"/>
    <property type="match status" value="1"/>
</dbReference>
<dbReference type="GO" id="GO:0005524">
    <property type="term" value="F:ATP binding"/>
    <property type="evidence" value="ECO:0007669"/>
    <property type="project" value="UniProtKB-UniRule"/>
</dbReference>
<evidence type="ECO:0000256" key="11">
    <source>
        <dbReference type="ARBA" id="ARBA00022840"/>
    </source>
</evidence>
<keyword evidence="7 19" id="KW-0963">Cytoplasm</keyword>
<keyword evidence="15 21" id="KW-0464">Manganese</keyword>
<dbReference type="EC" id="6.3.2.4" evidence="6 19"/>
<dbReference type="FunFam" id="3.30.470.20:FF:000008">
    <property type="entry name" value="D-alanine--D-alanine ligase"/>
    <property type="match status" value="1"/>
</dbReference>
<evidence type="ECO:0000256" key="7">
    <source>
        <dbReference type="ARBA" id="ARBA00022490"/>
    </source>
</evidence>
<evidence type="ECO:0000256" key="10">
    <source>
        <dbReference type="ARBA" id="ARBA00022741"/>
    </source>
</evidence>
<dbReference type="PIRSF" id="PIRSF039102">
    <property type="entry name" value="Ddl/VanB"/>
    <property type="match status" value="1"/>
</dbReference>
<keyword evidence="12 21" id="KW-0460">Magnesium</keyword>
<dbReference type="SUPFAM" id="SSF52440">
    <property type="entry name" value="PreATP-grasp domain"/>
    <property type="match status" value="1"/>
</dbReference>
<dbReference type="InterPro" id="IPR011095">
    <property type="entry name" value="Dala_Dala_lig_C"/>
</dbReference>
<feature type="active site" evidence="20">
    <location>
        <position position="276"/>
    </location>
</feature>
<accession>A0A1B9JIH0</accession>
<comment type="subcellular location">
    <subcellularLocation>
        <location evidence="3 19">Cytoplasm</location>
    </subcellularLocation>
</comment>
<gene>
    <name evidence="19" type="primary">ddl</name>
    <name evidence="24" type="ORF">FPQ15_06065</name>
</gene>
<dbReference type="AlphaFoldDB" id="A0A1B9JIH0"/>
<evidence type="ECO:0000256" key="21">
    <source>
        <dbReference type="PIRSR" id="PIRSR039102-3"/>
    </source>
</evidence>
<dbReference type="PROSITE" id="PS00843">
    <property type="entry name" value="DALA_DALA_LIGASE_1"/>
    <property type="match status" value="1"/>
</dbReference>
<keyword evidence="8 19" id="KW-0436">Ligase</keyword>
<evidence type="ECO:0000256" key="13">
    <source>
        <dbReference type="ARBA" id="ARBA00022960"/>
    </source>
</evidence>
<dbReference type="InterPro" id="IPR005905">
    <property type="entry name" value="D_ala_D_ala"/>
</dbReference>
<feature type="binding site" evidence="21">
    <location>
        <position position="252"/>
    </location>
    <ligand>
        <name>Mg(2+)</name>
        <dbReference type="ChEBI" id="CHEBI:18420"/>
        <label>1</label>
    </ligand>
</feature>
<dbReference type="PROSITE" id="PS50975">
    <property type="entry name" value="ATP_GRASP"/>
    <property type="match status" value="1"/>
</dbReference>
<keyword evidence="13 19" id="KW-0133">Cell shape</keyword>
<protein>
    <recommendedName>
        <fullName evidence="6 19">D-alanine--D-alanine ligase</fullName>
        <ecNumber evidence="6 19">6.3.2.4</ecNumber>
    </recommendedName>
    <alternativeName>
        <fullName evidence="19">D-Ala-D-Ala ligase</fullName>
    </alternativeName>
    <alternativeName>
        <fullName evidence="19">D-alanylalanine synthetase</fullName>
    </alternativeName>
</protein>
<keyword evidence="14 19" id="KW-0573">Peptidoglycan synthesis</keyword>
<evidence type="ECO:0000256" key="5">
    <source>
        <dbReference type="ARBA" id="ARBA00010871"/>
    </source>
</evidence>
<evidence type="ECO:0000256" key="16">
    <source>
        <dbReference type="ARBA" id="ARBA00023316"/>
    </source>
</evidence>
<comment type="cofactor">
    <cofactor evidence="21">
        <name>Mg(2+)</name>
        <dbReference type="ChEBI" id="CHEBI:18420"/>
    </cofactor>
    <cofactor evidence="21">
        <name>Mn(2+)</name>
        <dbReference type="ChEBI" id="CHEBI:29035"/>
    </cofactor>
    <text evidence="21">Binds 2 magnesium or manganese ions per subunit.</text>
</comment>
<dbReference type="SUPFAM" id="SSF56059">
    <property type="entry name" value="Glutathione synthetase ATP-binding domain-like"/>
    <property type="match status" value="1"/>
</dbReference>
<evidence type="ECO:0000256" key="15">
    <source>
        <dbReference type="ARBA" id="ARBA00023211"/>
    </source>
</evidence>
<proteinExistence type="inferred from homology"/>
<comment type="catalytic activity">
    <reaction evidence="17 19">
        <text>2 D-alanine + ATP = D-alanyl-D-alanine + ADP + phosphate + H(+)</text>
        <dbReference type="Rhea" id="RHEA:11224"/>
        <dbReference type="ChEBI" id="CHEBI:15378"/>
        <dbReference type="ChEBI" id="CHEBI:30616"/>
        <dbReference type="ChEBI" id="CHEBI:43474"/>
        <dbReference type="ChEBI" id="CHEBI:57416"/>
        <dbReference type="ChEBI" id="CHEBI:57822"/>
        <dbReference type="ChEBI" id="CHEBI:456216"/>
        <dbReference type="EC" id="6.3.2.4"/>
    </reaction>
</comment>
<evidence type="ECO:0000256" key="12">
    <source>
        <dbReference type="ARBA" id="ARBA00022842"/>
    </source>
</evidence>
<evidence type="ECO:0000256" key="1">
    <source>
        <dbReference type="ARBA" id="ARBA00001936"/>
    </source>
</evidence>
<evidence type="ECO:0000256" key="19">
    <source>
        <dbReference type="HAMAP-Rule" id="MF_00047"/>
    </source>
</evidence>
<evidence type="ECO:0000256" key="14">
    <source>
        <dbReference type="ARBA" id="ARBA00022984"/>
    </source>
</evidence>
<dbReference type="PANTHER" id="PTHR23132:SF23">
    <property type="entry name" value="D-ALANINE--D-ALANINE LIGASE B"/>
    <property type="match status" value="1"/>
</dbReference>
<evidence type="ECO:0000256" key="8">
    <source>
        <dbReference type="ARBA" id="ARBA00022598"/>
    </source>
</evidence>
<dbReference type="PANTHER" id="PTHR23132">
    <property type="entry name" value="D-ALANINE--D-ALANINE LIGASE"/>
    <property type="match status" value="1"/>
</dbReference>
<comment type="function">
    <text evidence="2 19">Cell wall formation.</text>
</comment>
<name>A0A1B9JIH0_9GAMM</name>
<evidence type="ECO:0000256" key="9">
    <source>
        <dbReference type="ARBA" id="ARBA00022723"/>
    </source>
</evidence>
<dbReference type="NCBIfam" id="TIGR01205">
    <property type="entry name" value="D_ala_D_alaTIGR"/>
    <property type="match status" value="1"/>
</dbReference>
<evidence type="ECO:0000256" key="2">
    <source>
        <dbReference type="ARBA" id="ARBA00003921"/>
    </source>
</evidence>
<dbReference type="FunFam" id="3.30.1490.20:FF:000007">
    <property type="entry name" value="D-alanine--D-alanine ligase"/>
    <property type="match status" value="1"/>
</dbReference>
<dbReference type="HAMAP" id="MF_00047">
    <property type="entry name" value="Dala_Dala_lig"/>
    <property type="match status" value="1"/>
</dbReference>
<feature type="active site" evidence="20">
    <location>
        <position position="145"/>
    </location>
</feature>
<feature type="binding site" evidence="21">
    <location>
        <position position="265"/>
    </location>
    <ligand>
        <name>Mg(2+)</name>
        <dbReference type="ChEBI" id="CHEBI:18420"/>
        <label>2</label>
    </ligand>
</feature>
<dbReference type="GO" id="GO:0071555">
    <property type="term" value="P:cell wall organization"/>
    <property type="evidence" value="ECO:0007669"/>
    <property type="project" value="UniProtKB-KW"/>
</dbReference>
<comment type="similarity">
    <text evidence="5 19">Belongs to the D-alanine--D-alanine ligase family.</text>
</comment>
<feature type="domain" description="ATP-grasp" evidence="23">
    <location>
        <begin position="101"/>
        <end position="298"/>
    </location>
</feature>
<feature type="active site" evidence="20">
    <location>
        <position position="15"/>
    </location>
</feature>
<feature type="binding site" evidence="21">
    <location>
        <position position="267"/>
    </location>
    <ligand>
        <name>Mg(2+)</name>
        <dbReference type="ChEBI" id="CHEBI:18420"/>
        <label>2</label>
    </ligand>
</feature>
<dbReference type="EMBL" id="VMHM01000007">
    <property type="protein sequence ID" value="TSK03228.1"/>
    <property type="molecule type" value="Genomic_DNA"/>
</dbReference>